<evidence type="ECO:0000313" key="3">
    <source>
        <dbReference type="EMBL" id="TXG66069.1"/>
    </source>
</evidence>
<dbReference type="EMBL" id="VAHF01000003">
    <property type="protein sequence ID" value="TXG66069.1"/>
    <property type="molecule type" value="Genomic_DNA"/>
</dbReference>
<proteinExistence type="predicted"/>
<dbReference type="Proteomes" id="UP000323000">
    <property type="component" value="Chromosome 3"/>
</dbReference>
<dbReference type="AlphaFoldDB" id="A0A5C7IBE3"/>
<accession>A0A5C7IBE3</accession>
<sequence>MEIQHFSHPRHKLKLVDSIEEGEEVPNCDCCDEEMSFPGYACEYFPKTRFLTYFDECSFYLHKSCADLAEKISHPLHPHPLILLSEIPGSCTDNFNGIICDGCRDLYCEGFTYYCTWSCGFNLHPKCASKQDHEELLQQQTFNKELSSLYLFCHKHALNFCNLRDSYYIGNPRHHAYCCKECIYIAHIECIISEDNTPPEIPSNMNITELQAEQSMSKKNGATTSLDSKCKDNEQLFSHPSHPHMLTLLKLKSSKKIKYCRCNGCNEVMYFPGYACQESATCKFYLHKSCAELQPNIQHPLHHHSLILDYKIPGSSIDGIICDGCRNLYSECFSYYCSRSCGFNLEAKCASKVQDHEEIQQQQTFNKELTLYHFCHNHALNFCYLRESYSKHCCCCKKIIRGSAYCCLECGFFIHESCKEIPKQVQHPFHPQHLLLAMEVKEVRLCKACRLVIRDIKIGCIECSFNLHVSCANPNYRALKHKCHKHNMYYFLDDDRKGSFECKKCHEKCLKESFYRCVQCNFNLHLKCIPIPSVVTVTQKHHHPLTLIDSIKEDNPLIQYLMDSNDKVDHSMDYYCDVCETPGNPKHHAYCCKECIYIAHVECIISKECPPLEILQYLDTRRESESYVGAFFDSCIITGLLIDNCESATVLVSDTGIGKSWMAREISECGAISEGLCAMEIRWREICRHDEDERLLVTETSPEMERFFSDVADVKFGSKSGEFSGLFPNFRSLHEWASAILEFQESHRFASELLSAN</sequence>
<dbReference type="InterPro" id="IPR004146">
    <property type="entry name" value="DC1"/>
</dbReference>
<name>A0A5C7IBE3_9ROSI</name>
<dbReference type="SUPFAM" id="SSF57889">
    <property type="entry name" value="Cysteine-rich domain"/>
    <property type="match status" value="6"/>
</dbReference>
<feature type="domain" description="DC1" evidence="2">
    <location>
        <begin position="482"/>
        <end position="529"/>
    </location>
</feature>
<dbReference type="PANTHER" id="PTHR46288">
    <property type="entry name" value="PHORBOL-ESTER/DAG-TYPE DOMAIN-CONTAINING PROTEIN"/>
    <property type="match status" value="1"/>
</dbReference>
<organism evidence="3 4">
    <name type="scientific">Acer yangbiense</name>
    <dbReference type="NCBI Taxonomy" id="1000413"/>
    <lineage>
        <taxon>Eukaryota</taxon>
        <taxon>Viridiplantae</taxon>
        <taxon>Streptophyta</taxon>
        <taxon>Embryophyta</taxon>
        <taxon>Tracheophyta</taxon>
        <taxon>Spermatophyta</taxon>
        <taxon>Magnoliopsida</taxon>
        <taxon>eudicotyledons</taxon>
        <taxon>Gunneridae</taxon>
        <taxon>Pentapetalae</taxon>
        <taxon>rosids</taxon>
        <taxon>malvids</taxon>
        <taxon>Sapindales</taxon>
        <taxon>Sapindaceae</taxon>
        <taxon>Hippocastanoideae</taxon>
        <taxon>Acereae</taxon>
        <taxon>Acer</taxon>
    </lineage>
</organism>
<evidence type="ECO:0000259" key="2">
    <source>
        <dbReference type="Pfam" id="PF03107"/>
    </source>
</evidence>
<dbReference type="PANTHER" id="PTHR46288:SF27">
    <property type="entry name" value="CYSTEINE_HISTIDINE-RICH C1 DOMAIN FAMILY PROTEIN"/>
    <property type="match status" value="1"/>
</dbReference>
<evidence type="ECO:0000256" key="1">
    <source>
        <dbReference type="ARBA" id="ARBA00022737"/>
    </source>
</evidence>
<dbReference type="Pfam" id="PF03107">
    <property type="entry name" value="C1_2"/>
    <property type="match status" value="2"/>
</dbReference>
<dbReference type="InterPro" id="IPR046349">
    <property type="entry name" value="C1-like_sf"/>
</dbReference>
<comment type="caution">
    <text evidence="3">The sequence shown here is derived from an EMBL/GenBank/DDBJ whole genome shotgun (WGS) entry which is preliminary data.</text>
</comment>
<keyword evidence="4" id="KW-1185">Reference proteome</keyword>
<protein>
    <recommendedName>
        <fullName evidence="2">DC1 domain-containing protein</fullName>
    </recommendedName>
</protein>
<reference evidence="4" key="1">
    <citation type="journal article" date="2019" name="Gigascience">
        <title>De novo genome assembly of the endangered Acer yangbiense, a plant species with extremely small populations endemic to Yunnan Province, China.</title>
        <authorList>
            <person name="Yang J."/>
            <person name="Wariss H.M."/>
            <person name="Tao L."/>
            <person name="Zhang R."/>
            <person name="Yun Q."/>
            <person name="Hollingsworth P."/>
            <person name="Dao Z."/>
            <person name="Luo G."/>
            <person name="Guo H."/>
            <person name="Ma Y."/>
            <person name="Sun W."/>
        </authorList>
    </citation>
    <scope>NUCLEOTIDE SEQUENCE [LARGE SCALE GENOMIC DNA]</scope>
    <source>
        <strain evidence="4">cv. Malutang</strain>
    </source>
</reference>
<dbReference type="OrthoDB" id="1884766at2759"/>
<feature type="domain" description="DC1" evidence="2">
    <location>
        <begin position="240"/>
        <end position="291"/>
    </location>
</feature>
<gene>
    <name evidence="3" type="ORF">EZV62_007344</name>
</gene>
<keyword evidence="1" id="KW-0677">Repeat</keyword>
<evidence type="ECO:0000313" key="4">
    <source>
        <dbReference type="Proteomes" id="UP000323000"/>
    </source>
</evidence>